<feature type="region of interest" description="Disordered" evidence="3">
    <location>
        <begin position="138"/>
        <end position="184"/>
    </location>
</feature>
<keyword evidence="2 4" id="KW-0732">Signal</keyword>
<dbReference type="RefSeq" id="WP_238748574.1">
    <property type="nucleotide sequence ID" value="NZ_JAKOOW010000075.1"/>
</dbReference>
<dbReference type="InterPro" id="IPR011250">
    <property type="entry name" value="OMP/PagP_B-barrel"/>
</dbReference>
<accession>A0ABS9NQE7</accession>
<feature type="domain" description="Outer membrane protein beta-barrel" evidence="5">
    <location>
        <begin position="184"/>
        <end position="356"/>
    </location>
</feature>
<name>A0ABS9NQE7_9NEIS</name>
<dbReference type="Proteomes" id="UP001298424">
    <property type="component" value="Unassembled WGS sequence"/>
</dbReference>
<feature type="chain" id="PRO_5046505506" evidence="4">
    <location>
        <begin position="25"/>
        <end position="356"/>
    </location>
</feature>
<proteinExistence type="predicted"/>
<sequence length="356" mass="38604">MKRLKFLPAITASALALMAAGAQAGMVSDAHGNVGYDTAEECDAAVHNGTARFYQSATHKKPLLRKGERKVAVATIRDLGPQYALGACDMGVGHKFGRDGVARALQGKYVPYSPDMPVNVYSDASGRAVRVSMQQCDNRFSDNTPRPVAPMERQPEPVVAPEPQPVVEPAPAPEPAPEPKASSGIRPYVFGTLGALQDGYKYEEPGYTESESNTRAAGQIGAGVQFNNLLGAELYYQGGDKHRFDDGNGGKNKMQNHTYGGRVTVGGDIGEKFRLFGKAGVAGVKHKLKDTDGDSYSFKTKARPTLGIGGLYKFTENLGLRADYDYYFRKKEREENGEKFTWKGNHYVGAGVQYTF</sequence>
<protein>
    <submittedName>
        <fullName evidence="6">Outer membrane beta-barrel protein</fullName>
    </submittedName>
</protein>
<feature type="compositionally biased region" description="Pro residues" evidence="3">
    <location>
        <begin position="158"/>
        <end position="178"/>
    </location>
</feature>
<evidence type="ECO:0000259" key="5">
    <source>
        <dbReference type="Pfam" id="PF13505"/>
    </source>
</evidence>
<evidence type="ECO:0000256" key="4">
    <source>
        <dbReference type="SAM" id="SignalP"/>
    </source>
</evidence>
<evidence type="ECO:0000313" key="7">
    <source>
        <dbReference type="Proteomes" id="UP001298424"/>
    </source>
</evidence>
<dbReference type="InterPro" id="IPR027385">
    <property type="entry name" value="Beta-barrel_OMP"/>
</dbReference>
<comment type="caution">
    <text evidence="6">The sequence shown here is derived from an EMBL/GenBank/DDBJ whole genome shotgun (WGS) entry which is preliminary data.</text>
</comment>
<evidence type="ECO:0000256" key="2">
    <source>
        <dbReference type="ARBA" id="ARBA00022729"/>
    </source>
</evidence>
<evidence type="ECO:0000256" key="1">
    <source>
        <dbReference type="ARBA" id="ARBA00004442"/>
    </source>
</evidence>
<gene>
    <name evidence="6" type="ORF">MB824_11015</name>
</gene>
<comment type="subcellular location">
    <subcellularLocation>
        <location evidence="1">Cell outer membrane</location>
    </subcellularLocation>
</comment>
<keyword evidence="7" id="KW-1185">Reference proteome</keyword>
<dbReference type="EMBL" id="JAKOOW010000075">
    <property type="protein sequence ID" value="MCG6505017.1"/>
    <property type="molecule type" value="Genomic_DNA"/>
</dbReference>
<dbReference type="Pfam" id="PF13505">
    <property type="entry name" value="OMP_b-brl"/>
    <property type="match status" value="1"/>
</dbReference>
<organism evidence="6 7">
    <name type="scientific">Kingella pumchi</name>
    <dbReference type="NCBI Taxonomy" id="2779506"/>
    <lineage>
        <taxon>Bacteria</taxon>
        <taxon>Pseudomonadati</taxon>
        <taxon>Pseudomonadota</taxon>
        <taxon>Betaproteobacteria</taxon>
        <taxon>Neisseriales</taxon>
        <taxon>Neisseriaceae</taxon>
        <taxon>Kingella</taxon>
    </lineage>
</organism>
<dbReference type="SUPFAM" id="SSF56925">
    <property type="entry name" value="OMPA-like"/>
    <property type="match status" value="1"/>
</dbReference>
<evidence type="ECO:0000256" key="3">
    <source>
        <dbReference type="SAM" id="MobiDB-lite"/>
    </source>
</evidence>
<dbReference type="Gene3D" id="2.40.160.20">
    <property type="match status" value="1"/>
</dbReference>
<feature type="signal peptide" evidence="4">
    <location>
        <begin position="1"/>
        <end position="24"/>
    </location>
</feature>
<reference evidence="6 7" key="1">
    <citation type="submission" date="2022-02" db="EMBL/GenBank/DDBJ databases">
        <title>Genome sequence data of Kingella unionensis sp. nov. strain CICC 24913 (CCUG 75125).</title>
        <authorList>
            <person name="Xiao M."/>
        </authorList>
    </citation>
    <scope>NUCLEOTIDE SEQUENCE [LARGE SCALE GENOMIC DNA]</scope>
    <source>
        <strain evidence="6 7">CICC 24913</strain>
    </source>
</reference>
<evidence type="ECO:0000313" key="6">
    <source>
        <dbReference type="EMBL" id="MCG6505017.1"/>
    </source>
</evidence>